<dbReference type="Pfam" id="PF03181">
    <property type="entry name" value="BURP"/>
    <property type="match status" value="1"/>
</dbReference>
<dbReference type="EMBL" id="JAUJYN010000005">
    <property type="protein sequence ID" value="KAK1271333.1"/>
    <property type="molecule type" value="Genomic_DNA"/>
</dbReference>
<organism evidence="2 3">
    <name type="scientific">Acorus gramineus</name>
    <name type="common">Dwarf sweet flag</name>
    <dbReference type="NCBI Taxonomy" id="55184"/>
    <lineage>
        <taxon>Eukaryota</taxon>
        <taxon>Viridiplantae</taxon>
        <taxon>Streptophyta</taxon>
        <taxon>Embryophyta</taxon>
        <taxon>Tracheophyta</taxon>
        <taxon>Spermatophyta</taxon>
        <taxon>Magnoliopsida</taxon>
        <taxon>Liliopsida</taxon>
        <taxon>Acoraceae</taxon>
        <taxon>Acorus</taxon>
    </lineage>
</organism>
<dbReference type="PROSITE" id="PS51277">
    <property type="entry name" value="BURP"/>
    <property type="match status" value="1"/>
</dbReference>
<name>A0AAV9B3I8_ACOGR</name>
<evidence type="ECO:0000259" key="1">
    <source>
        <dbReference type="PROSITE" id="PS51277"/>
    </source>
</evidence>
<comment type="caution">
    <text evidence="2">The sequence shown here is derived from an EMBL/GenBank/DDBJ whole genome shotgun (WGS) entry which is preliminary data.</text>
</comment>
<sequence>MRIRLSKRTTDSTSFLPSNEAKSIPFSTADLHSTLSHFSIKPKSKLALLMQETLQLCEAPALKSEVKHCATSLESMVDFAVSKLGTNKGVQAMVTVLEDRKRAEKKNSPFKWYTVAGTAKEVSNAKATTVNCHPQTYAYLTYYCHSLKGTRTYVVPFVGDDGTKAEVVVVCHTDTSEWDPKHISFQMLHVRPGTGTICHTMEEDTIVWMTS</sequence>
<gene>
    <name evidence="2" type="ORF">QJS04_geneDACA021530</name>
</gene>
<proteinExistence type="predicted"/>
<dbReference type="SMART" id="SM01045">
    <property type="entry name" value="BURP"/>
    <property type="match status" value="1"/>
</dbReference>
<evidence type="ECO:0000313" key="3">
    <source>
        <dbReference type="Proteomes" id="UP001179952"/>
    </source>
</evidence>
<evidence type="ECO:0000313" key="2">
    <source>
        <dbReference type="EMBL" id="KAK1271333.1"/>
    </source>
</evidence>
<dbReference type="PANTHER" id="PTHR31236:SF2">
    <property type="entry name" value="BURP DOMAIN PROTEIN RD22"/>
    <property type="match status" value="1"/>
</dbReference>
<dbReference type="Proteomes" id="UP001179952">
    <property type="component" value="Unassembled WGS sequence"/>
</dbReference>
<feature type="domain" description="BURP" evidence="1">
    <location>
        <begin position="1"/>
        <end position="211"/>
    </location>
</feature>
<keyword evidence="3" id="KW-1185">Reference proteome</keyword>
<reference evidence="2" key="1">
    <citation type="journal article" date="2023" name="Nat. Commun.">
        <title>Diploid and tetraploid genomes of Acorus and the evolution of monocots.</title>
        <authorList>
            <person name="Ma L."/>
            <person name="Liu K.W."/>
            <person name="Li Z."/>
            <person name="Hsiao Y.Y."/>
            <person name="Qi Y."/>
            <person name="Fu T."/>
            <person name="Tang G.D."/>
            <person name="Zhang D."/>
            <person name="Sun W.H."/>
            <person name="Liu D.K."/>
            <person name="Li Y."/>
            <person name="Chen G.Z."/>
            <person name="Liu X.D."/>
            <person name="Liao X.Y."/>
            <person name="Jiang Y.T."/>
            <person name="Yu X."/>
            <person name="Hao Y."/>
            <person name="Huang J."/>
            <person name="Zhao X.W."/>
            <person name="Ke S."/>
            <person name="Chen Y.Y."/>
            <person name="Wu W.L."/>
            <person name="Hsu J.L."/>
            <person name="Lin Y.F."/>
            <person name="Huang M.D."/>
            <person name="Li C.Y."/>
            <person name="Huang L."/>
            <person name="Wang Z.W."/>
            <person name="Zhao X."/>
            <person name="Zhong W.Y."/>
            <person name="Peng D.H."/>
            <person name="Ahmad S."/>
            <person name="Lan S."/>
            <person name="Zhang J.S."/>
            <person name="Tsai W.C."/>
            <person name="Van de Peer Y."/>
            <person name="Liu Z.J."/>
        </authorList>
    </citation>
    <scope>NUCLEOTIDE SEQUENCE</scope>
    <source>
        <strain evidence="2">SCP</strain>
    </source>
</reference>
<dbReference type="InterPro" id="IPR044816">
    <property type="entry name" value="BURP"/>
</dbReference>
<reference evidence="2" key="2">
    <citation type="submission" date="2023-06" db="EMBL/GenBank/DDBJ databases">
        <authorList>
            <person name="Ma L."/>
            <person name="Liu K.-W."/>
            <person name="Li Z."/>
            <person name="Hsiao Y.-Y."/>
            <person name="Qi Y."/>
            <person name="Fu T."/>
            <person name="Tang G."/>
            <person name="Zhang D."/>
            <person name="Sun W.-H."/>
            <person name="Liu D.-K."/>
            <person name="Li Y."/>
            <person name="Chen G.-Z."/>
            <person name="Liu X.-D."/>
            <person name="Liao X.-Y."/>
            <person name="Jiang Y.-T."/>
            <person name="Yu X."/>
            <person name="Hao Y."/>
            <person name="Huang J."/>
            <person name="Zhao X.-W."/>
            <person name="Ke S."/>
            <person name="Chen Y.-Y."/>
            <person name="Wu W.-L."/>
            <person name="Hsu J.-L."/>
            <person name="Lin Y.-F."/>
            <person name="Huang M.-D."/>
            <person name="Li C.-Y."/>
            <person name="Huang L."/>
            <person name="Wang Z.-W."/>
            <person name="Zhao X."/>
            <person name="Zhong W.-Y."/>
            <person name="Peng D.-H."/>
            <person name="Ahmad S."/>
            <person name="Lan S."/>
            <person name="Zhang J.-S."/>
            <person name="Tsai W.-C."/>
            <person name="Van De Peer Y."/>
            <person name="Liu Z.-J."/>
        </authorList>
    </citation>
    <scope>NUCLEOTIDE SEQUENCE</scope>
    <source>
        <strain evidence="2">SCP</strain>
        <tissue evidence="2">Leaves</tissue>
    </source>
</reference>
<dbReference type="InterPro" id="IPR004873">
    <property type="entry name" value="BURP_dom"/>
</dbReference>
<dbReference type="AlphaFoldDB" id="A0AAV9B3I8"/>
<protein>
    <submittedName>
        <fullName evidence="2">BURP domain-containing protein 3</fullName>
    </submittedName>
</protein>
<accession>A0AAV9B3I8</accession>
<dbReference type="PANTHER" id="PTHR31236">
    <property type="entry name" value="BURP DOMAIN PROTEIN USPL1-LIKE"/>
    <property type="match status" value="1"/>
</dbReference>